<evidence type="ECO:0000256" key="2">
    <source>
        <dbReference type="ARBA" id="ARBA00022676"/>
    </source>
</evidence>
<dbReference type="EMBL" id="JAQPOK010000148">
    <property type="protein sequence ID" value="MDJ1181009.1"/>
    <property type="molecule type" value="Genomic_DNA"/>
</dbReference>
<evidence type="ECO:0000313" key="9">
    <source>
        <dbReference type="Proteomes" id="UP001231370"/>
    </source>
</evidence>
<evidence type="ECO:0000256" key="5">
    <source>
        <dbReference type="ARBA" id="ARBA00023125"/>
    </source>
</evidence>
<keyword evidence="9" id="KW-1185">Reference proteome</keyword>
<comment type="caution">
    <text evidence="8">The sequence shown here is derived from an EMBL/GenBank/DDBJ whole genome shotgun (WGS) entry which is preliminary data.</text>
</comment>
<dbReference type="PROSITE" id="PS52018">
    <property type="entry name" value="DART"/>
    <property type="match status" value="1"/>
</dbReference>
<keyword evidence="1 6" id="KW-1277">Toxin-antitoxin system</keyword>
<gene>
    <name evidence="8" type="ORF">PJF56_19290</name>
</gene>
<name>A0ABT7BR78_9CYAN</name>
<evidence type="ECO:0000256" key="6">
    <source>
        <dbReference type="PROSITE-ProRule" id="PRU01362"/>
    </source>
</evidence>
<dbReference type="RefSeq" id="WP_283764307.1">
    <property type="nucleotide sequence ID" value="NZ_JAQPOK010000148.1"/>
</dbReference>
<organism evidence="8 9">
    <name type="scientific">Roseofilum halophilum BLCC-M91</name>
    <dbReference type="NCBI Taxonomy" id="3022259"/>
    <lineage>
        <taxon>Bacteria</taxon>
        <taxon>Bacillati</taxon>
        <taxon>Cyanobacteriota</taxon>
        <taxon>Cyanophyceae</taxon>
        <taxon>Desertifilales</taxon>
        <taxon>Desertifilaceae</taxon>
        <taxon>Roseofilum</taxon>
        <taxon>Roseofilum halophilum</taxon>
    </lineage>
</organism>
<dbReference type="Proteomes" id="UP001231370">
    <property type="component" value="Unassembled WGS sequence"/>
</dbReference>
<keyword evidence="2" id="KW-0328">Glycosyltransferase</keyword>
<dbReference type="InterPro" id="IPR029494">
    <property type="entry name" value="DarT"/>
</dbReference>
<keyword evidence="3" id="KW-0808">Transferase</keyword>
<comment type="similarity">
    <text evidence="6">Belongs to the DarT ADP-ribosyltransferase family.</text>
</comment>
<comment type="caution">
    <text evidence="6">Lacks conserved residue(s) required for the propagation of feature annotation.</text>
</comment>
<evidence type="ECO:0000256" key="1">
    <source>
        <dbReference type="ARBA" id="ARBA00022649"/>
    </source>
</evidence>
<evidence type="ECO:0000256" key="4">
    <source>
        <dbReference type="ARBA" id="ARBA00022695"/>
    </source>
</evidence>
<evidence type="ECO:0000256" key="3">
    <source>
        <dbReference type="ARBA" id="ARBA00022679"/>
    </source>
</evidence>
<feature type="domain" description="DarT" evidence="7">
    <location>
        <begin position="7"/>
        <end position="48"/>
    </location>
</feature>
<evidence type="ECO:0000259" key="7">
    <source>
        <dbReference type="PROSITE" id="PS52018"/>
    </source>
</evidence>
<reference evidence="8 9" key="1">
    <citation type="submission" date="2023-01" db="EMBL/GenBank/DDBJ databases">
        <title>Novel diversity within Roseofilum (Cyanobacteria; Desertifilaceae) from marine benthic mats with descriptions of four novel species.</title>
        <authorList>
            <person name="Wang Y."/>
            <person name="Berthold D.E."/>
            <person name="Hu J."/>
            <person name="Lefler F.W."/>
            <person name="Laughinghouse H.D. IV."/>
        </authorList>
    </citation>
    <scope>NUCLEOTIDE SEQUENCE [LARGE SCALE GENOMIC DNA]</scope>
    <source>
        <strain evidence="8 9">BLCC-M91</strain>
    </source>
</reference>
<sequence length="48" mass="5617">MTQPQIKNLYYITHINNIPSILENGILCHQQLLDSQVEFTPIYDENVD</sequence>
<keyword evidence="4" id="KW-0548">Nucleotidyltransferase</keyword>
<accession>A0ABT7BR78</accession>
<keyword evidence="5 6" id="KW-0238">DNA-binding</keyword>
<dbReference type="Pfam" id="PF14487">
    <property type="entry name" value="DarT"/>
    <property type="match status" value="1"/>
</dbReference>
<evidence type="ECO:0000313" key="8">
    <source>
        <dbReference type="EMBL" id="MDJ1181009.1"/>
    </source>
</evidence>
<proteinExistence type="inferred from homology"/>
<protein>
    <submittedName>
        <fullName evidence="8">DarT ssDNA thymidine ADP-ribosyltransferase family protein</fullName>
    </submittedName>
</protein>